<accession>A0A963Z0W1</accession>
<evidence type="ECO:0000313" key="7">
    <source>
        <dbReference type="EMBL" id="MCB8880496.1"/>
    </source>
</evidence>
<dbReference type="GO" id="GO:0004748">
    <property type="term" value="F:ribonucleoside-diphosphate reductase activity, thioredoxin disulfide as acceptor"/>
    <property type="evidence" value="ECO:0007669"/>
    <property type="project" value="UniProtKB-EC"/>
</dbReference>
<sequence length="511" mass="53739">MKASKAWQGVRLRWVEAAADPDSAPIPVLLPTSWDDGAATALAAMRPMARRVSLPDLADGWIGLAAARAEAAGLFAATALAQKLHDLLLRRRGAVGAELWTDTAIAADRMPRFVLNLPAFLDPSTGFDLSGFQDAAALATITLALLRPDARRIAVGFADLDGLLAGLGLSYDSVAGRDVAACVAAVMRGHAEIASARLSSLTGLYALPDIWSAPPLHCVVAGLADAAARAFHDAAALPSCGHIAVAAQTPADAAEILLGVETTGLAPAFARVSVDGRLTRATRQMLAAQNLSPDQALAAMLRGEQPLPSASAEAHAAMHAALAPILPLVPLAQPRLGRLGLVQQGQPLSPRPVQPVELPMRRSGTMQKAAVGGHRVYLRTAEYEDGKLGEIGISLQKETPAFRALMDAFAASVSLGLQHGVPLEQFVETFVGTRFGVAGMVEGDPSVGAATSTLDYVFRHLAAAHLGQRLPEPDESEIAQLSSVVDFEPTLPLEWPQETPETRRRRLRLVS</sequence>
<evidence type="ECO:0000259" key="6">
    <source>
        <dbReference type="Pfam" id="PF12637"/>
    </source>
</evidence>
<evidence type="ECO:0000313" key="8">
    <source>
        <dbReference type="Proteomes" id="UP000721844"/>
    </source>
</evidence>
<evidence type="ECO:0000256" key="4">
    <source>
        <dbReference type="ARBA" id="ARBA00022741"/>
    </source>
</evidence>
<dbReference type="GO" id="GO:0000166">
    <property type="term" value="F:nucleotide binding"/>
    <property type="evidence" value="ECO:0007669"/>
    <property type="project" value="UniProtKB-KW"/>
</dbReference>
<evidence type="ECO:0000256" key="3">
    <source>
        <dbReference type="ARBA" id="ARBA00022634"/>
    </source>
</evidence>
<dbReference type="Pfam" id="PF12637">
    <property type="entry name" value="TSCPD"/>
    <property type="match status" value="1"/>
</dbReference>
<evidence type="ECO:0000256" key="2">
    <source>
        <dbReference type="ARBA" id="ARBA00012274"/>
    </source>
</evidence>
<evidence type="ECO:0000256" key="5">
    <source>
        <dbReference type="ARBA" id="ARBA00047754"/>
    </source>
</evidence>
<comment type="similarity">
    <text evidence="1">Belongs to the ribonucleoside diphosphate reductase class-2 family.</text>
</comment>
<keyword evidence="3" id="KW-0237">DNA synthesis</keyword>
<protein>
    <recommendedName>
        <fullName evidence="2">ribonucleoside-diphosphate reductase</fullName>
        <ecNumber evidence="2">1.17.4.1</ecNumber>
    </recommendedName>
</protein>
<dbReference type="EMBL" id="JAESVA010000003">
    <property type="protein sequence ID" value="MCB8880496.1"/>
    <property type="molecule type" value="Genomic_DNA"/>
</dbReference>
<keyword evidence="8" id="KW-1185">Reference proteome</keyword>
<dbReference type="AlphaFoldDB" id="A0A963Z0W1"/>
<name>A0A963Z0W1_9PROT</name>
<dbReference type="GO" id="GO:0071897">
    <property type="term" value="P:DNA biosynthetic process"/>
    <property type="evidence" value="ECO:0007669"/>
    <property type="project" value="UniProtKB-KW"/>
</dbReference>
<proteinExistence type="inferred from homology"/>
<dbReference type="InterPro" id="IPR024434">
    <property type="entry name" value="TSCPD_dom"/>
</dbReference>
<dbReference type="RefSeq" id="WP_227307165.1">
    <property type="nucleotide sequence ID" value="NZ_JAESVA010000003.1"/>
</dbReference>
<dbReference type="Proteomes" id="UP000721844">
    <property type="component" value="Unassembled WGS sequence"/>
</dbReference>
<dbReference type="Gene3D" id="3.20.70.20">
    <property type="match status" value="1"/>
</dbReference>
<comment type="catalytic activity">
    <reaction evidence="5">
        <text>a 2'-deoxyribonucleoside 5'-diphosphate + [thioredoxin]-disulfide + H2O = a ribonucleoside 5'-diphosphate + [thioredoxin]-dithiol</text>
        <dbReference type="Rhea" id="RHEA:23252"/>
        <dbReference type="Rhea" id="RHEA-COMP:10698"/>
        <dbReference type="Rhea" id="RHEA-COMP:10700"/>
        <dbReference type="ChEBI" id="CHEBI:15377"/>
        <dbReference type="ChEBI" id="CHEBI:29950"/>
        <dbReference type="ChEBI" id="CHEBI:50058"/>
        <dbReference type="ChEBI" id="CHEBI:57930"/>
        <dbReference type="ChEBI" id="CHEBI:73316"/>
        <dbReference type="EC" id="1.17.4.1"/>
    </reaction>
</comment>
<keyword evidence="4" id="KW-0547">Nucleotide-binding</keyword>
<dbReference type="EC" id="1.17.4.1" evidence="2"/>
<gene>
    <name evidence="7" type="ORF">ACELLULO517_09650</name>
</gene>
<organism evidence="7 8">
    <name type="scientific">Acidisoma cellulosilyticum</name>
    <dbReference type="NCBI Taxonomy" id="2802395"/>
    <lineage>
        <taxon>Bacteria</taxon>
        <taxon>Pseudomonadati</taxon>
        <taxon>Pseudomonadota</taxon>
        <taxon>Alphaproteobacteria</taxon>
        <taxon>Acetobacterales</taxon>
        <taxon>Acidocellaceae</taxon>
        <taxon>Acidisoma</taxon>
    </lineage>
</organism>
<comment type="caution">
    <text evidence="7">The sequence shown here is derived from an EMBL/GenBank/DDBJ whole genome shotgun (WGS) entry which is preliminary data.</text>
</comment>
<reference evidence="7 8" key="1">
    <citation type="journal article" date="2021" name="Microorganisms">
        <title>Acidisoma silvae sp. nov. and Acidisomacellulosilytica sp. nov., Two Acidophilic Bacteria Isolated from Decaying Wood, Hydrolyzing Cellulose and Producing Poly-3-hydroxybutyrate.</title>
        <authorList>
            <person name="Mieszkin S."/>
            <person name="Pouder E."/>
            <person name="Uroz S."/>
            <person name="Simon-Colin C."/>
            <person name="Alain K."/>
        </authorList>
    </citation>
    <scope>NUCLEOTIDE SEQUENCE [LARGE SCALE GENOMIC DNA]</scope>
    <source>
        <strain evidence="7 8">HW T5.17</strain>
    </source>
</reference>
<dbReference type="SUPFAM" id="SSF51998">
    <property type="entry name" value="PFL-like glycyl radical enzymes"/>
    <property type="match status" value="1"/>
</dbReference>
<feature type="domain" description="TSCPD" evidence="6">
    <location>
        <begin position="359"/>
        <end position="463"/>
    </location>
</feature>
<evidence type="ECO:0000256" key="1">
    <source>
        <dbReference type="ARBA" id="ARBA00007405"/>
    </source>
</evidence>